<feature type="transmembrane region" description="Helical" evidence="1">
    <location>
        <begin position="40"/>
        <end position="58"/>
    </location>
</feature>
<evidence type="ECO:0000313" key="3">
    <source>
        <dbReference type="EMBL" id="SFE10335.1"/>
    </source>
</evidence>
<evidence type="ECO:0000313" key="4">
    <source>
        <dbReference type="Proteomes" id="UP000198855"/>
    </source>
</evidence>
<dbReference type="InterPro" id="IPR052173">
    <property type="entry name" value="Beta-lactam_resp_regulator"/>
</dbReference>
<sequence length="473" mass="53470">MISLLTDLLTWIISTTLMASVLAVIILAAKWLLRDKLKPRWTYLLWLLLVLRLLLPWMPESSFSVFNIYHTLSENSQTLENYETSLSPAVESGYETPTQVQVDPAASDSTAAKQISLFQIASIVWIVGMLAFLGFMIRANARFAAKIKTEPNVKDQGINRCFERSKDEMNVRRSIPLIQTNRVSSPTLFGLLKPKLLIPDSALSALNEAELRFVFLHELSHVRRNDIAVNGLMNILLAIHWFNPFLWYAYRKMRVDQEMACDALALTRIKPEESKEYALTIIKLLELFIKPVHLAGAASISPNKKELKRRLIMITSSPKNSYKWSLLGLAVILLLGGAALTNANTADNGKYALEDTNKSAPATIEELASVWANALQTRDGRPRYEMMSAKAKEKFIQEQIVRSGEDWNYNIGVSSPWVVDYESKIDGMNVTITYLTKTSEPSYYKTEESLTFAKENGKLVVEDYETVFEGQVK</sequence>
<gene>
    <name evidence="3" type="ORF">SAMN05216378_2329</name>
</gene>
<dbReference type="Gene3D" id="3.30.2010.10">
    <property type="entry name" value="Metalloproteases ('zincins'), catalytic domain"/>
    <property type="match status" value="1"/>
</dbReference>
<dbReference type="EMBL" id="FOMT01000002">
    <property type="protein sequence ID" value="SFE10335.1"/>
    <property type="molecule type" value="Genomic_DNA"/>
</dbReference>
<evidence type="ECO:0000259" key="2">
    <source>
        <dbReference type="Pfam" id="PF05569"/>
    </source>
</evidence>
<dbReference type="Pfam" id="PF05569">
    <property type="entry name" value="Peptidase_M56"/>
    <property type="match status" value="1"/>
</dbReference>
<keyword evidence="4" id="KW-1185">Reference proteome</keyword>
<dbReference type="InterPro" id="IPR008756">
    <property type="entry name" value="Peptidase_M56"/>
</dbReference>
<dbReference type="CDD" id="cd07341">
    <property type="entry name" value="M56_BlaR1_MecR1_like"/>
    <property type="match status" value="1"/>
</dbReference>
<feature type="transmembrane region" description="Helical" evidence="1">
    <location>
        <begin position="321"/>
        <end position="340"/>
    </location>
</feature>
<feature type="transmembrane region" description="Helical" evidence="1">
    <location>
        <begin position="117"/>
        <end position="137"/>
    </location>
</feature>
<dbReference type="PANTHER" id="PTHR34978:SF3">
    <property type="entry name" value="SLR0241 PROTEIN"/>
    <property type="match status" value="1"/>
</dbReference>
<dbReference type="AlphaFoldDB" id="A0A1I1XSL6"/>
<reference evidence="4" key="1">
    <citation type="submission" date="2016-10" db="EMBL/GenBank/DDBJ databases">
        <authorList>
            <person name="Varghese N."/>
            <person name="Submissions S."/>
        </authorList>
    </citation>
    <scope>NUCLEOTIDE SEQUENCE [LARGE SCALE GENOMIC DNA]</scope>
    <source>
        <strain evidence="4">CGMCC 1.10784</strain>
    </source>
</reference>
<name>A0A1I1XSL6_9BACL</name>
<keyword evidence="1" id="KW-1133">Transmembrane helix</keyword>
<organism evidence="3 4">
    <name type="scientific">Paenibacillus catalpae</name>
    <dbReference type="NCBI Taxonomy" id="1045775"/>
    <lineage>
        <taxon>Bacteria</taxon>
        <taxon>Bacillati</taxon>
        <taxon>Bacillota</taxon>
        <taxon>Bacilli</taxon>
        <taxon>Bacillales</taxon>
        <taxon>Paenibacillaceae</taxon>
        <taxon>Paenibacillus</taxon>
    </lineage>
</organism>
<proteinExistence type="predicted"/>
<protein>
    <submittedName>
        <fullName evidence="3">Bla regulator protein blaR1</fullName>
    </submittedName>
</protein>
<dbReference type="OrthoDB" id="9762883at2"/>
<evidence type="ECO:0000256" key="1">
    <source>
        <dbReference type="SAM" id="Phobius"/>
    </source>
</evidence>
<dbReference type="PANTHER" id="PTHR34978">
    <property type="entry name" value="POSSIBLE SENSOR-TRANSDUCER PROTEIN BLAR"/>
    <property type="match status" value="1"/>
</dbReference>
<feature type="domain" description="Peptidase M56" evidence="2">
    <location>
        <begin position="13"/>
        <end position="314"/>
    </location>
</feature>
<dbReference type="STRING" id="1045775.SAMN05216378_2329"/>
<feature type="transmembrane region" description="Helical" evidence="1">
    <location>
        <begin position="12"/>
        <end position="33"/>
    </location>
</feature>
<accession>A0A1I1XSL6</accession>
<feature type="transmembrane region" description="Helical" evidence="1">
    <location>
        <begin position="227"/>
        <end position="250"/>
    </location>
</feature>
<keyword evidence="1" id="KW-0472">Membrane</keyword>
<dbReference type="Proteomes" id="UP000198855">
    <property type="component" value="Unassembled WGS sequence"/>
</dbReference>
<dbReference type="RefSeq" id="WP_091184843.1">
    <property type="nucleotide sequence ID" value="NZ_FOMT01000002.1"/>
</dbReference>
<keyword evidence="1" id="KW-0812">Transmembrane</keyword>